<dbReference type="SUPFAM" id="SSF82199">
    <property type="entry name" value="SET domain"/>
    <property type="match status" value="1"/>
</dbReference>
<dbReference type="Proteomes" id="UP000887574">
    <property type="component" value="Unplaced"/>
</dbReference>
<feature type="domain" description="SET" evidence="1">
    <location>
        <begin position="157"/>
        <end position="316"/>
    </location>
</feature>
<dbReference type="InterPro" id="IPR001214">
    <property type="entry name" value="SET_dom"/>
</dbReference>
<dbReference type="PROSITE" id="PS50280">
    <property type="entry name" value="SET"/>
    <property type="match status" value="1"/>
</dbReference>
<dbReference type="PANTHER" id="PTHR47643:SF2">
    <property type="entry name" value="TPR DOMAIN PROTEIN (AFU_ORTHOLOGUE AFUA_5G12710)"/>
    <property type="match status" value="1"/>
</dbReference>
<name>A0A915E796_9BILA</name>
<keyword evidence="2" id="KW-1185">Reference proteome</keyword>
<dbReference type="InterPro" id="IPR053209">
    <property type="entry name" value="Gramillin-biosynth_MTr"/>
</dbReference>
<dbReference type="InterPro" id="IPR046341">
    <property type="entry name" value="SET_dom_sf"/>
</dbReference>
<dbReference type="InterPro" id="IPR019734">
    <property type="entry name" value="TPR_rpt"/>
</dbReference>
<accession>A0A915E796</accession>
<evidence type="ECO:0000313" key="2">
    <source>
        <dbReference type="Proteomes" id="UP000887574"/>
    </source>
</evidence>
<reference evidence="3" key="1">
    <citation type="submission" date="2022-11" db="UniProtKB">
        <authorList>
            <consortium name="WormBaseParasite"/>
        </authorList>
    </citation>
    <scope>IDENTIFICATION</scope>
</reference>
<sequence length="529" mass="60741">MSDCALDKSHEQLRLEGNHLYGKKQYSAALRCYDLALQLHPTALIIHLNRAAVLLEMHEYYRAYQAALIAYDNHISEKKALFRLGKAAYGMRDWKTATDHLKTLCSHFPSNKQAISELNKANSRLAESQTGNYSLMEMYKRAVVENRLYLDVANYQGPVKVGNVEGKSKGLLATRFIKQGTLLLASKAFAITYKSDAVNSQAENVVKTKQVLKRNPQWAKELYSLYAGCDQRDEICSSGTNDFQVENICRLNSFETQHAFDITKSSEDLASGLWILPSFLNHSCVANACRIFYADVMMVYAISDIEQGEEINHSYIDPFTPILKDWPTFNATTLSLSHTFFDAIQIPQQQIKIFEPILTKLRQSYANRNELKTQMYGPLLKLFTAYKEVYQSTKPWLVLELCDYENSIEVKDLVEYIHSIPEHRQGKLVLKWVLTKDWTARAATFVNMCLEKFNQSICAQPYQVLIAFSIGAETDDLQDFQVENYNTKEVLRHNKIENSSAARTRKFVKDRHMGKQRYDIIYTLNRLSV</sequence>
<dbReference type="Gene3D" id="2.170.270.10">
    <property type="entry name" value="SET domain"/>
    <property type="match status" value="1"/>
</dbReference>
<dbReference type="SUPFAM" id="SSF48452">
    <property type="entry name" value="TPR-like"/>
    <property type="match status" value="1"/>
</dbReference>
<organism evidence="2 3">
    <name type="scientific">Ditylenchus dipsaci</name>
    <dbReference type="NCBI Taxonomy" id="166011"/>
    <lineage>
        <taxon>Eukaryota</taxon>
        <taxon>Metazoa</taxon>
        <taxon>Ecdysozoa</taxon>
        <taxon>Nematoda</taxon>
        <taxon>Chromadorea</taxon>
        <taxon>Rhabditida</taxon>
        <taxon>Tylenchina</taxon>
        <taxon>Tylenchomorpha</taxon>
        <taxon>Sphaerularioidea</taxon>
        <taxon>Anguinidae</taxon>
        <taxon>Anguininae</taxon>
        <taxon>Ditylenchus</taxon>
    </lineage>
</organism>
<dbReference type="PANTHER" id="PTHR47643">
    <property type="entry name" value="TPR DOMAIN PROTEIN (AFU_ORTHOLOGUE AFUA_5G12710)"/>
    <property type="match status" value="1"/>
</dbReference>
<evidence type="ECO:0000259" key="1">
    <source>
        <dbReference type="PROSITE" id="PS50280"/>
    </source>
</evidence>
<dbReference type="CDD" id="cd20071">
    <property type="entry name" value="SET_SMYD"/>
    <property type="match status" value="1"/>
</dbReference>
<evidence type="ECO:0000313" key="3">
    <source>
        <dbReference type="WBParaSite" id="jg2803"/>
    </source>
</evidence>
<dbReference type="AlphaFoldDB" id="A0A915E796"/>
<protein>
    <submittedName>
        <fullName evidence="3">SET domain-containing protein</fullName>
    </submittedName>
</protein>
<dbReference type="SMART" id="SM00028">
    <property type="entry name" value="TPR"/>
    <property type="match status" value="2"/>
</dbReference>
<dbReference type="Gene3D" id="1.25.40.10">
    <property type="entry name" value="Tetratricopeptide repeat domain"/>
    <property type="match status" value="1"/>
</dbReference>
<dbReference type="Pfam" id="PF00856">
    <property type="entry name" value="SET"/>
    <property type="match status" value="1"/>
</dbReference>
<dbReference type="WBParaSite" id="jg2803">
    <property type="protein sequence ID" value="jg2803"/>
    <property type="gene ID" value="jg2803"/>
</dbReference>
<proteinExistence type="predicted"/>
<dbReference type="InterPro" id="IPR011990">
    <property type="entry name" value="TPR-like_helical_dom_sf"/>
</dbReference>
<dbReference type="SMART" id="SM00317">
    <property type="entry name" value="SET"/>
    <property type="match status" value="1"/>
</dbReference>